<dbReference type="Proteomes" id="UP000238312">
    <property type="component" value="Unassembled WGS sequence"/>
</dbReference>
<evidence type="ECO:0000313" key="1">
    <source>
        <dbReference type="EMBL" id="PRX59013.1"/>
    </source>
</evidence>
<protein>
    <submittedName>
        <fullName evidence="1">Uncharacterized protein</fullName>
    </submittedName>
</protein>
<organism evidence="1 2">
    <name type="scientific">Nonomuraea fuscirosea</name>
    <dbReference type="NCBI Taxonomy" id="1291556"/>
    <lineage>
        <taxon>Bacteria</taxon>
        <taxon>Bacillati</taxon>
        <taxon>Actinomycetota</taxon>
        <taxon>Actinomycetes</taxon>
        <taxon>Streptosporangiales</taxon>
        <taxon>Streptosporangiaceae</taxon>
        <taxon>Nonomuraea</taxon>
    </lineage>
</organism>
<name>A0A2T0MMG5_9ACTN</name>
<comment type="caution">
    <text evidence="1">The sequence shown here is derived from an EMBL/GenBank/DDBJ whole genome shotgun (WGS) entry which is preliminary data.</text>
</comment>
<dbReference type="OrthoDB" id="3528850at2"/>
<dbReference type="AlphaFoldDB" id="A0A2T0MMG5"/>
<gene>
    <name evidence="1" type="ORF">B0I32_121117</name>
</gene>
<dbReference type="EMBL" id="PVNG01000021">
    <property type="protein sequence ID" value="PRX59013.1"/>
    <property type="molecule type" value="Genomic_DNA"/>
</dbReference>
<proteinExistence type="predicted"/>
<keyword evidence="2" id="KW-1185">Reference proteome</keyword>
<sequence length="155" mass="16294">MSSIDRVLSRTAAAGIITAGMLGGIAVAPAQATIQDCTTYNFVSIPYNKSGSQKDTVDLGGGRRVQLLVSTVSGASGDHGFAKISGSTKRGDLVWMDWSTTSGNGHIQCGPFTVQGDGLPNTSAAKKVNYNDSRYVFRACGRIVGGETRCTSPWW</sequence>
<accession>A0A2T0MMG5</accession>
<reference evidence="1 2" key="1">
    <citation type="submission" date="2018-03" db="EMBL/GenBank/DDBJ databases">
        <title>Genomic Encyclopedia of Type Strains, Phase III (KMG-III): the genomes of soil and plant-associated and newly described type strains.</title>
        <authorList>
            <person name="Whitman W."/>
        </authorList>
    </citation>
    <scope>NUCLEOTIDE SEQUENCE [LARGE SCALE GENOMIC DNA]</scope>
    <source>
        <strain evidence="1 2">CGMCC 4.7104</strain>
    </source>
</reference>
<evidence type="ECO:0000313" key="2">
    <source>
        <dbReference type="Proteomes" id="UP000238312"/>
    </source>
</evidence>
<dbReference type="RefSeq" id="WP_146178484.1">
    <property type="nucleotide sequence ID" value="NZ_PVNG01000021.1"/>
</dbReference>